<dbReference type="PROSITE" id="PS51207">
    <property type="entry name" value="PXA"/>
    <property type="match status" value="1"/>
</dbReference>
<feature type="domain" description="PXA" evidence="3">
    <location>
        <begin position="18"/>
        <end position="193"/>
    </location>
</feature>
<reference evidence="4 5" key="1">
    <citation type="journal article" date="2018" name="MBio">
        <title>Comparative Genomics Reveals the Core Gene Toolbox for the Fungus-Insect Symbiosis.</title>
        <authorList>
            <person name="Wang Y."/>
            <person name="Stata M."/>
            <person name="Wang W."/>
            <person name="Stajich J.E."/>
            <person name="White M.M."/>
            <person name="Moncalvo J.M."/>
        </authorList>
    </citation>
    <scope>NUCLEOTIDE SEQUENCE [LARGE SCALE GENOMIC DNA]</scope>
    <source>
        <strain evidence="4 5">SC-DP-2</strain>
    </source>
</reference>
<dbReference type="Pfam" id="PF02194">
    <property type="entry name" value="PXA"/>
    <property type="match status" value="1"/>
</dbReference>
<accession>A0A2T9ZEK0</accession>
<evidence type="ECO:0000259" key="3">
    <source>
        <dbReference type="PROSITE" id="PS51207"/>
    </source>
</evidence>
<evidence type="ECO:0000313" key="5">
    <source>
        <dbReference type="Proteomes" id="UP000245609"/>
    </source>
</evidence>
<evidence type="ECO:0000256" key="2">
    <source>
        <dbReference type="SAM" id="Phobius"/>
    </source>
</evidence>
<dbReference type="SMART" id="SM00313">
    <property type="entry name" value="PXA"/>
    <property type="match status" value="1"/>
</dbReference>
<dbReference type="Proteomes" id="UP000245609">
    <property type="component" value="Unassembled WGS sequence"/>
</dbReference>
<protein>
    <recommendedName>
        <fullName evidence="3">PXA domain-containing protein</fullName>
    </recommendedName>
</protein>
<feature type="transmembrane region" description="Helical" evidence="2">
    <location>
        <begin position="452"/>
        <end position="470"/>
    </location>
</feature>
<proteinExistence type="predicted"/>
<dbReference type="EMBL" id="MBFS01000289">
    <property type="protein sequence ID" value="PVV03016.1"/>
    <property type="molecule type" value="Genomic_DNA"/>
</dbReference>
<name>A0A2T9ZEK0_9FUNG</name>
<dbReference type="STRING" id="133381.A0A2T9ZEK0"/>
<evidence type="ECO:0000313" key="4">
    <source>
        <dbReference type="EMBL" id="PVV03016.1"/>
    </source>
</evidence>
<feature type="transmembrane region" description="Helical" evidence="2">
    <location>
        <begin position="588"/>
        <end position="606"/>
    </location>
</feature>
<keyword evidence="2" id="KW-1133">Transmembrane helix</keyword>
<feature type="transmembrane region" description="Helical" evidence="2">
    <location>
        <begin position="563"/>
        <end position="582"/>
    </location>
</feature>
<dbReference type="GO" id="GO:0035091">
    <property type="term" value="F:phosphatidylinositol binding"/>
    <property type="evidence" value="ECO:0007669"/>
    <property type="project" value="TreeGrafter"/>
</dbReference>
<keyword evidence="5" id="KW-1185">Reference proteome</keyword>
<dbReference type="PANTHER" id="PTHR22775:SF3">
    <property type="entry name" value="SORTING NEXIN-13"/>
    <property type="match status" value="1"/>
</dbReference>
<dbReference type="PANTHER" id="PTHR22775">
    <property type="entry name" value="SORTING NEXIN"/>
    <property type="match status" value="1"/>
</dbReference>
<dbReference type="AlphaFoldDB" id="A0A2T9ZEK0"/>
<dbReference type="OrthoDB" id="5582218at2759"/>
<gene>
    <name evidence="4" type="ORF">BB560_002518</name>
</gene>
<evidence type="ECO:0000256" key="1">
    <source>
        <dbReference type="SAM" id="MobiDB-lite"/>
    </source>
</evidence>
<keyword evidence="2" id="KW-0812">Transmembrane</keyword>
<dbReference type="InterPro" id="IPR003114">
    <property type="entry name" value="Phox_assoc"/>
</dbReference>
<comment type="caution">
    <text evidence="4">The sequence shown here is derived from an EMBL/GenBank/DDBJ whole genome shotgun (WGS) entry which is preliminary data.</text>
</comment>
<keyword evidence="2" id="KW-0472">Membrane</keyword>
<feature type="region of interest" description="Disordered" evidence="1">
    <location>
        <begin position="507"/>
        <end position="540"/>
    </location>
</feature>
<feature type="region of interest" description="Disordered" evidence="1">
    <location>
        <begin position="349"/>
        <end position="369"/>
    </location>
</feature>
<sequence>MMPTKQSQETPKFPYCTANEINGALTDIVQFILDEFVNDWYTEITTNQDWQLEIQRVFSIVFLNLESRILSIDWNHFILNDLVQIIRAHLQEINQCYSRLGTAYAGNIDSIEELFQQRNPHIALVSAADSELLYLRTLAREILLLVLPPEAAADDACVDLLKEIVSNMIFRKNINLFSDPNTLYTLILEELSIFSSNEKYRSIDLEQYISRMPANVDDSSSENGPDSLGKYKKNFVTIKDLISEAVEDSMNINSKGPPKPSINKHDTSFSPANFRDINFDIGSEDSCTYSESLFSRSFDDLSQAKSAILEPSFKPLHRRHLRPFAHKRSISMNPKSHVFYDSEDAEYSAFPSPQTQSQSHKRTKPINQSRKLSRTIYNKKYKKQVKKPSPTICKSKPLKTGINMPQLIKSIFRFDHQRKMLDFVKNLDNQIVSSEFFIRSVKPNLNRIKTTFLFFKLCTMFLKDIIVFAFGKLSLRDFKKDAKNLLELASKKFSLFVQKLRNPRLNCSESKETKKSVSSLKHSSPNLPTFSKPDDSKSSSLQATENKISKNAAFKGKNKGTNLNFGATIFHLLFLLDGLLLFSYHNSWMFVQIMFYLVPIFVAFLGKHLDVAFFNLLSSCYNEKNLVFVLRKIETKLREEDDDSIIVFRTPEQEQLLLNDATNLVAELIPEILTILFYGISPADRIIAARNILKPIQVGQLNKYLIYAALDNIVGKIFPELLEPPKLTENTKV</sequence>
<organism evidence="4 5">
    <name type="scientific">Smittium megazygosporum</name>
    <dbReference type="NCBI Taxonomy" id="133381"/>
    <lineage>
        <taxon>Eukaryota</taxon>
        <taxon>Fungi</taxon>
        <taxon>Fungi incertae sedis</taxon>
        <taxon>Zoopagomycota</taxon>
        <taxon>Kickxellomycotina</taxon>
        <taxon>Harpellomycetes</taxon>
        <taxon>Harpellales</taxon>
        <taxon>Legeriomycetaceae</taxon>
        <taxon>Smittium</taxon>
    </lineage>
</organism>